<keyword evidence="3 7" id="KW-0812">Transmembrane</keyword>
<feature type="transmembrane region" description="Helical" evidence="7">
    <location>
        <begin position="258"/>
        <end position="278"/>
    </location>
</feature>
<dbReference type="Gene3D" id="1.20.1720.10">
    <property type="entry name" value="Multidrug resistance protein D"/>
    <property type="match status" value="1"/>
</dbReference>
<feature type="domain" description="Major facilitator superfamily (MFS) profile" evidence="8">
    <location>
        <begin position="63"/>
        <end position="541"/>
    </location>
</feature>
<dbReference type="PANTHER" id="PTHR23501">
    <property type="entry name" value="MAJOR FACILITATOR SUPERFAMILY"/>
    <property type="match status" value="1"/>
</dbReference>
<feature type="compositionally biased region" description="Polar residues" evidence="6">
    <location>
        <begin position="21"/>
        <end position="33"/>
    </location>
</feature>
<evidence type="ECO:0000313" key="10">
    <source>
        <dbReference type="Proteomes" id="UP000249363"/>
    </source>
</evidence>
<dbReference type="Proteomes" id="UP000249363">
    <property type="component" value="Unassembled WGS sequence"/>
</dbReference>
<protein>
    <recommendedName>
        <fullName evidence="8">Major facilitator superfamily (MFS) profile domain-containing protein</fullName>
    </recommendedName>
</protein>
<dbReference type="PANTHER" id="PTHR23501:SF177">
    <property type="entry name" value="MAJOR FACILITATOR SUPERFAMILY (MFS) PROFILE DOMAIN-CONTAINING PROTEIN-RELATED"/>
    <property type="match status" value="1"/>
</dbReference>
<reference evidence="9 10" key="1">
    <citation type="journal article" date="2017" name="Biotechnol. Biofuels">
        <title>Differential beta-glucosidase expression as a function of carbon source availability in Talaromyces amestolkiae: a genomic and proteomic approach.</title>
        <authorList>
            <person name="de Eugenio L.I."/>
            <person name="Mendez-Liter J.A."/>
            <person name="Nieto-Dominguez M."/>
            <person name="Alonso L."/>
            <person name="Gil-Munoz J."/>
            <person name="Barriuso J."/>
            <person name="Prieto A."/>
            <person name="Martinez M.J."/>
        </authorList>
    </citation>
    <scope>NUCLEOTIDE SEQUENCE [LARGE SCALE GENOMIC DNA]</scope>
    <source>
        <strain evidence="9 10">CIB</strain>
    </source>
</reference>
<keyword evidence="5 7" id="KW-0472">Membrane</keyword>
<feature type="transmembrane region" description="Helical" evidence="7">
    <location>
        <begin position="366"/>
        <end position="386"/>
    </location>
</feature>
<feature type="transmembrane region" description="Helical" evidence="7">
    <location>
        <begin position="398"/>
        <end position="418"/>
    </location>
</feature>
<dbReference type="PROSITE" id="PS50850">
    <property type="entry name" value="MFS"/>
    <property type="match status" value="1"/>
</dbReference>
<feature type="transmembrane region" description="Helical" evidence="7">
    <location>
        <begin position="298"/>
        <end position="320"/>
    </location>
</feature>
<keyword evidence="10" id="KW-1185">Reference proteome</keyword>
<evidence type="ECO:0000313" key="9">
    <source>
        <dbReference type="EMBL" id="RAO74259.1"/>
    </source>
</evidence>
<feature type="transmembrane region" description="Helical" evidence="7">
    <location>
        <begin position="218"/>
        <end position="238"/>
    </location>
</feature>
<keyword evidence="4 7" id="KW-1133">Transmembrane helix</keyword>
<evidence type="ECO:0000256" key="7">
    <source>
        <dbReference type="SAM" id="Phobius"/>
    </source>
</evidence>
<feature type="transmembrane region" description="Helical" evidence="7">
    <location>
        <begin position="60"/>
        <end position="86"/>
    </location>
</feature>
<dbReference type="InterPro" id="IPR036259">
    <property type="entry name" value="MFS_trans_sf"/>
</dbReference>
<dbReference type="OrthoDB" id="10021397at2759"/>
<feature type="transmembrane region" description="Helical" evidence="7">
    <location>
        <begin position="501"/>
        <end position="522"/>
    </location>
</feature>
<feature type="transmembrane region" description="Helical" evidence="7">
    <location>
        <begin position="189"/>
        <end position="212"/>
    </location>
</feature>
<feature type="transmembrane region" description="Helical" evidence="7">
    <location>
        <begin position="424"/>
        <end position="444"/>
    </location>
</feature>
<comment type="caution">
    <text evidence="9">The sequence shown here is derived from an EMBL/GenBank/DDBJ whole genome shotgun (WGS) entry which is preliminary data.</text>
</comment>
<proteinExistence type="predicted"/>
<evidence type="ECO:0000256" key="3">
    <source>
        <dbReference type="ARBA" id="ARBA00022692"/>
    </source>
</evidence>
<feature type="compositionally biased region" description="Basic and acidic residues" evidence="6">
    <location>
        <begin position="9"/>
        <end position="20"/>
    </location>
</feature>
<dbReference type="EMBL" id="MIKG01000031">
    <property type="protein sequence ID" value="RAO74259.1"/>
    <property type="molecule type" value="Genomic_DNA"/>
</dbReference>
<dbReference type="GO" id="GO:0005886">
    <property type="term" value="C:plasma membrane"/>
    <property type="evidence" value="ECO:0007669"/>
    <property type="project" value="TreeGrafter"/>
</dbReference>
<dbReference type="SUPFAM" id="SSF103473">
    <property type="entry name" value="MFS general substrate transporter"/>
    <property type="match status" value="1"/>
</dbReference>
<dbReference type="Pfam" id="PF07690">
    <property type="entry name" value="MFS_1"/>
    <property type="match status" value="1"/>
</dbReference>
<evidence type="ECO:0000256" key="5">
    <source>
        <dbReference type="ARBA" id="ARBA00023136"/>
    </source>
</evidence>
<evidence type="ECO:0000256" key="4">
    <source>
        <dbReference type="ARBA" id="ARBA00022989"/>
    </source>
</evidence>
<dbReference type="AlphaFoldDB" id="A0A364LER4"/>
<dbReference type="CDD" id="cd17502">
    <property type="entry name" value="MFS_Azr1_MDR_like"/>
    <property type="match status" value="1"/>
</dbReference>
<comment type="subcellular location">
    <subcellularLocation>
        <location evidence="1">Membrane</location>
        <topology evidence="1">Multi-pass membrane protein</topology>
    </subcellularLocation>
</comment>
<feature type="transmembrane region" description="Helical" evidence="7">
    <location>
        <begin position="153"/>
        <end position="177"/>
    </location>
</feature>
<organism evidence="9 10">
    <name type="scientific">Talaromyces amestolkiae</name>
    <dbReference type="NCBI Taxonomy" id="1196081"/>
    <lineage>
        <taxon>Eukaryota</taxon>
        <taxon>Fungi</taxon>
        <taxon>Dikarya</taxon>
        <taxon>Ascomycota</taxon>
        <taxon>Pezizomycotina</taxon>
        <taxon>Eurotiomycetes</taxon>
        <taxon>Eurotiomycetidae</taxon>
        <taxon>Eurotiales</taxon>
        <taxon>Trichocomaceae</taxon>
        <taxon>Talaromyces</taxon>
        <taxon>Talaromyces sect. Talaromyces</taxon>
    </lineage>
</organism>
<feature type="transmembrane region" description="Helical" evidence="7">
    <location>
        <begin position="332"/>
        <end position="354"/>
    </location>
</feature>
<gene>
    <name evidence="9" type="ORF">BHQ10_010271</name>
</gene>
<sequence length="541" mass="58297">MSFQNSDSEEGKSAKMKASDDSQQPFEQPITDSGQDKLAPEPALVNSDADKPEYATGIRLFLIIFTMNVSGLLTALEIGIIATAIPSITDNFHALNDTGWYGSATFLVTAATSGVWGKVYKYFHVKNMYLAAISIFLIGSIVVATAPDSIAVIIGRAIQGLGITGAMNGSVIVINYISHPSKQPMLIGIWMGIFMVSTVLGPIIGGALTSGVSWRWCFYINLPLGVPVVVLLLLFLHIPKHIRAEPTTWKEIILQLDLPGFSIILTSLVCYTLALQWGGQNKAWNNGSVIATLIKPRVVWANALWSFITTAAFYQVMFYLPIFMQSIHGQSAILGGVNTLPFLLFFGVGTMVSGKVVEKTRYLQPFQVLSALLMTAGMALLYTLDIDSSKARYIGPQVLFGFGVGFGNQIPMMAVQGLSKQEDVPSITGIMFMALSSSAVYFIVAGQSIFDNRLVQTLATIAPNVDAAQVLSTGASDIHKVYSGKVLEDVLKAYMTGIKDVFACALAVSLTGVPLAMLIPFLRLGEHKGEDQTPEEKAAAV</sequence>
<feature type="transmembrane region" description="Helical" evidence="7">
    <location>
        <begin position="128"/>
        <end position="147"/>
    </location>
</feature>
<dbReference type="Gene3D" id="1.20.1250.20">
    <property type="entry name" value="MFS general substrate transporter like domains"/>
    <property type="match status" value="1"/>
</dbReference>
<dbReference type="InterPro" id="IPR020846">
    <property type="entry name" value="MFS_dom"/>
</dbReference>
<keyword evidence="2" id="KW-0813">Transport</keyword>
<accession>A0A364LER4</accession>
<dbReference type="GO" id="GO:0022857">
    <property type="term" value="F:transmembrane transporter activity"/>
    <property type="evidence" value="ECO:0007669"/>
    <property type="project" value="InterPro"/>
</dbReference>
<feature type="region of interest" description="Disordered" evidence="6">
    <location>
        <begin position="1"/>
        <end position="46"/>
    </location>
</feature>
<dbReference type="InterPro" id="IPR011701">
    <property type="entry name" value="MFS"/>
</dbReference>
<evidence type="ECO:0000256" key="2">
    <source>
        <dbReference type="ARBA" id="ARBA00022448"/>
    </source>
</evidence>
<feature type="transmembrane region" description="Helical" evidence="7">
    <location>
        <begin position="98"/>
        <end position="116"/>
    </location>
</feature>
<evidence type="ECO:0000256" key="6">
    <source>
        <dbReference type="SAM" id="MobiDB-lite"/>
    </source>
</evidence>
<evidence type="ECO:0000259" key="8">
    <source>
        <dbReference type="PROSITE" id="PS50850"/>
    </source>
</evidence>
<dbReference type="GeneID" id="63799485"/>
<evidence type="ECO:0000256" key="1">
    <source>
        <dbReference type="ARBA" id="ARBA00004141"/>
    </source>
</evidence>
<name>A0A364LER4_TALAM</name>
<dbReference type="RefSeq" id="XP_040738773.1">
    <property type="nucleotide sequence ID" value="XM_040872883.1"/>
</dbReference>